<proteinExistence type="predicted"/>
<protein>
    <submittedName>
        <fullName evidence="1">Uncharacterized protein</fullName>
    </submittedName>
</protein>
<sequence>MESNKKSFDSLLDGILHFQALRARCQKGEHDEIMYTKLIDERVILLEKVYRELPAQKQGYMQRSFAHTLIDAIIENDSLLKGQRAIYDRVTETDNRIIRTLGYGYEILKYDSYDTFRVTVYEDGHAIPYSQYYYTNDKLIDINNNEIDIRV</sequence>
<name>A0A6J5MC15_9CAUD</name>
<evidence type="ECO:0000313" key="1">
    <source>
        <dbReference type="EMBL" id="CAB4142680.1"/>
    </source>
</evidence>
<reference evidence="1" key="1">
    <citation type="submission" date="2020-04" db="EMBL/GenBank/DDBJ databases">
        <authorList>
            <person name="Chiriac C."/>
            <person name="Salcher M."/>
            <person name="Ghai R."/>
            <person name="Kavagutti S V."/>
        </authorList>
    </citation>
    <scope>NUCLEOTIDE SEQUENCE</scope>
</reference>
<gene>
    <name evidence="1" type="ORF">UFOVP451_39</name>
</gene>
<organism evidence="1">
    <name type="scientific">uncultured Caudovirales phage</name>
    <dbReference type="NCBI Taxonomy" id="2100421"/>
    <lineage>
        <taxon>Viruses</taxon>
        <taxon>Duplodnaviria</taxon>
        <taxon>Heunggongvirae</taxon>
        <taxon>Uroviricota</taxon>
        <taxon>Caudoviricetes</taxon>
        <taxon>Peduoviridae</taxon>
        <taxon>Maltschvirus</taxon>
        <taxon>Maltschvirus maltsch</taxon>
    </lineage>
</organism>
<accession>A0A6J5MC15</accession>
<dbReference type="EMBL" id="LR796409">
    <property type="protein sequence ID" value="CAB4142680.1"/>
    <property type="molecule type" value="Genomic_DNA"/>
</dbReference>